<feature type="domain" description="SHSP" evidence="5">
    <location>
        <begin position="247"/>
        <end position="371"/>
    </location>
</feature>
<feature type="compositionally biased region" description="Basic residues" evidence="4">
    <location>
        <begin position="180"/>
        <end position="197"/>
    </location>
</feature>
<evidence type="ECO:0000313" key="7">
    <source>
        <dbReference type="Proteomes" id="UP000606974"/>
    </source>
</evidence>
<dbReference type="AlphaFoldDB" id="A0A8H7E339"/>
<keyword evidence="7" id="KW-1185">Reference proteome</keyword>
<dbReference type="CDD" id="cd06464">
    <property type="entry name" value="ACD_sHsps-like"/>
    <property type="match status" value="1"/>
</dbReference>
<feature type="compositionally biased region" description="Polar residues" evidence="4">
    <location>
        <begin position="383"/>
        <end position="394"/>
    </location>
</feature>
<name>A0A8H7E339_9EURO</name>
<gene>
    <name evidence="6" type="ORF">GJ744_011161</name>
</gene>
<feature type="compositionally biased region" description="Acidic residues" evidence="4">
    <location>
        <begin position="424"/>
        <end position="435"/>
    </location>
</feature>
<feature type="region of interest" description="Disordered" evidence="4">
    <location>
        <begin position="164"/>
        <end position="206"/>
    </location>
</feature>
<dbReference type="InterPro" id="IPR008978">
    <property type="entry name" value="HSP20-like_chaperone"/>
</dbReference>
<feature type="compositionally biased region" description="Basic residues" evidence="4">
    <location>
        <begin position="105"/>
        <end position="121"/>
    </location>
</feature>
<dbReference type="EMBL" id="JAACFV010000078">
    <property type="protein sequence ID" value="KAF7506920.1"/>
    <property type="molecule type" value="Genomic_DNA"/>
</dbReference>
<evidence type="ECO:0000256" key="4">
    <source>
        <dbReference type="SAM" id="MobiDB-lite"/>
    </source>
</evidence>
<proteinExistence type="inferred from homology"/>
<evidence type="ECO:0000256" key="1">
    <source>
        <dbReference type="ARBA" id="ARBA00023016"/>
    </source>
</evidence>
<comment type="caution">
    <text evidence="6">The sequence shown here is derived from an EMBL/GenBank/DDBJ whole genome shotgun (WGS) entry which is preliminary data.</text>
</comment>
<dbReference type="SUPFAM" id="SSF49764">
    <property type="entry name" value="HSP20-like chaperones"/>
    <property type="match status" value="1"/>
</dbReference>
<evidence type="ECO:0000313" key="6">
    <source>
        <dbReference type="EMBL" id="KAF7506920.1"/>
    </source>
</evidence>
<accession>A0A8H7E339</accession>
<keyword evidence="1" id="KW-0346">Stress response</keyword>
<feature type="compositionally biased region" description="Polar residues" evidence="4">
    <location>
        <begin position="26"/>
        <end position="41"/>
    </location>
</feature>
<feature type="compositionally biased region" description="Basic and acidic residues" evidence="4">
    <location>
        <begin position="412"/>
        <end position="423"/>
    </location>
</feature>
<evidence type="ECO:0000256" key="2">
    <source>
        <dbReference type="PROSITE-ProRule" id="PRU00285"/>
    </source>
</evidence>
<feature type="region of interest" description="Disordered" evidence="4">
    <location>
        <begin position="365"/>
        <end position="463"/>
    </location>
</feature>
<reference evidence="6" key="1">
    <citation type="submission" date="2020-02" db="EMBL/GenBank/DDBJ databases">
        <authorList>
            <person name="Palmer J.M."/>
        </authorList>
    </citation>
    <scope>NUCLEOTIDE SEQUENCE</scope>
    <source>
        <strain evidence="6">EPUS1.4</strain>
        <tissue evidence="6">Thallus</tissue>
    </source>
</reference>
<evidence type="ECO:0000256" key="3">
    <source>
        <dbReference type="RuleBase" id="RU003616"/>
    </source>
</evidence>
<dbReference type="Pfam" id="PF00011">
    <property type="entry name" value="HSP20"/>
    <property type="match status" value="1"/>
</dbReference>
<feature type="compositionally biased region" description="Polar residues" evidence="4">
    <location>
        <begin position="79"/>
        <end position="90"/>
    </location>
</feature>
<dbReference type="PROSITE" id="PS01031">
    <property type="entry name" value="SHSP"/>
    <property type="match status" value="1"/>
</dbReference>
<dbReference type="InterPro" id="IPR002068">
    <property type="entry name" value="A-crystallin/Hsp20_dom"/>
</dbReference>
<feature type="region of interest" description="Disordered" evidence="4">
    <location>
        <begin position="18"/>
        <end position="140"/>
    </location>
</feature>
<comment type="similarity">
    <text evidence="2 3">Belongs to the small heat shock protein (HSP20) family.</text>
</comment>
<organism evidence="6 7">
    <name type="scientific">Endocarpon pusillum</name>
    <dbReference type="NCBI Taxonomy" id="364733"/>
    <lineage>
        <taxon>Eukaryota</taxon>
        <taxon>Fungi</taxon>
        <taxon>Dikarya</taxon>
        <taxon>Ascomycota</taxon>
        <taxon>Pezizomycotina</taxon>
        <taxon>Eurotiomycetes</taxon>
        <taxon>Chaetothyriomycetidae</taxon>
        <taxon>Verrucariales</taxon>
        <taxon>Verrucariaceae</taxon>
        <taxon>Endocarpon</taxon>
    </lineage>
</organism>
<dbReference type="Proteomes" id="UP000606974">
    <property type="component" value="Unassembled WGS sequence"/>
</dbReference>
<dbReference type="Gene3D" id="2.60.40.790">
    <property type="match status" value="1"/>
</dbReference>
<dbReference type="OrthoDB" id="5511210at2759"/>
<dbReference type="PANTHER" id="PTHR11527">
    <property type="entry name" value="HEAT-SHOCK PROTEIN 20 FAMILY MEMBER"/>
    <property type="match status" value="1"/>
</dbReference>
<protein>
    <recommendedName>
        <fullName evidence="5">SHSP domain-containing protein</fullName>
    </recommendedName>
</protein>
<evidence type="ECO:0000259" key="5">
    <source>
        <dbReference type="PROSITE" id="PS01031"/>
    </source>
</evidence>
<sequence length="463" mass="49649">MPSLYTLNSRPHPFWDFVASLDEGASPNQPSSHTEGQTSDSRPAETPPKEKASGKQPTVEDEVIAESSSQEKGKAPEPTGQSSAQDQQTPFRGRGRCGGDGPARYGHHGGRTGPHHGRRGGRGGFGEHHHHHPPGEGFDGFGDFNSFGVRGPPFGGFGLFGPPQRAHPAACGPPGTHQALRSHHDRPHHPHPPHPHHNQGCGPRAGPDNFNLGDFLSNLGSRLGFDLTGAAEGLGLDRLAAGNTTLPEGVDFEPRADIFDTPATYMVHLSLPGAKKEDLGVDWDGENSTLRIGGVVHRPGVDEETLKLLAVDGRKSEVGVFEKKIHLGTKRDPARIDIAGITARMADGVLVVKVPKLEVEHKKREVPISGSATPSPVREEKQNLQQTAVAQQADQPAIEKGKKAAPAEMDVDDARSETEKGDEVMDYDDPAEELPEYQAPGHEAEAEADHSEDEGEYVKIDVN</sequence>
<dbReference type="InterPro" id="IPR031107">
    <property type="entry name" value="Small_HSP"/>
</dbReference>